<dbReference type="SUPFAM" id="SSF55729">
    <property type="entry name" value="Acyl-CoA N-acyltransferases (Nat)"/>
    <property type="match status" value="1"/>
</dbReference>
<proteinExistence type="predicted"/>
<keyword evidence="2" id="KW-0689">Ribosomal protein</keyword>
<dbReference type="InterPro" id="IPR050276">
    <property type="entry name" value="MshD_Acetyltransferase"/>
</dbReference>
<dbReference type="GO" id="GO:0016747">
    <property type="term" value="F:acyltransferase activity, transferring groups other than amino-acyl groups"/>
    <property type="evidence" value="ECO:0007669"/>
    <property type="project" value="InterPro"/>
</dbReference>
<dbReference type="EMBL" id="FODV01000003">
    <property type="protein sequence ID" value="SEO60047.1"/>
    <property type="molecule type" value="Genomic_DNA"/>
</dbReference>
<keyword evidence="2" id="KW-0687">Ribonucleoprotein</keyword>
<sequence>MEIRPATASDIEGIQRVARRSWSETYADLLDADVIEETVGEWYDDESLQNACDKPGVTLLVAVDDEVVGFCHGVLNEDEGDVLRLYVDPDRWHEGIGRRLLDRVRSDLEDFNMRRMRAMALADNAVGDEFYREYGFEKTGEGEVELGGKRYAENVYTQEFATG</sequence>
<organism evidence="2 3">
    <name type="scientific">Halogranum amylolyticum</name>
    <dbReference type="NCBI Taxonomy" id="660520"/>
    <lineage>
        <taxon>Archaea</taxon>
        <taxon>Methanobacteriati</taxon>
        <taxon>Methanobacteriota</taxon>
        <taxon>Stenosarchaea group</taxon>
        <taxon>Halobacteria</taxon>
        <taxon>Halobacteriales</taxon>
        <taxon>Haloferacaceae</taxon>
    </lineage>
</organism>
<dbReference type="CDD" id="cd04301">
    <property type="entry name" value="NAT_SF"/>
    <property type="match status" value="1"/>
</dbReference>
<gene>
    <name evidence="2" type="ORF">SAMN04487948_103429</name>
</gene>
<dbReference type="Proteomes" id="UP000199126">
    <property type="component" value="Unassembled WGS sequence"/>
</dbReference>
<feature type="domain" description="N-acetyltransferase" evidence="1">
    <location>
        <begin position="1"/>
        <end position="156"/>
    </location>
</feature>
<dbReference type="InterPro" id="IPR016181">
    <property type="entry name" value="Acyl_CoA_acyltransferase"/>
</dbReference>
<dbReference type="Pfam" id="PF00583">
    <property type="entry name" value="Acetyltransf_1"/>
    <property type="match status" value="1"/>
</dbReference>
<dbReference type="InterPro" id="IPR000182">
    <property type="entry name" value="GNAT_dom"/>
</dbReference>
<name>A0A1H8R199_9EURY</name>
<dbReference type="AlphaFoldDB" id="A0A1H8R199"/>
<dbReference type="Gene3D" id="3.40.630.30">
    <property type="match status" value="1"/>
</dbReference>
<dbReference type="RefSeq" id="WP_089822794.1">
    <property type="nucleotide sequence ID" value="NZ_FODV01000003.1"/>
</dbReference>
<evidence type="ECO:0000313" key="3">
    <source>
        <dbReference type="Proteomes" id="UP000199126"/>
    </source>
</evidence>
<dbReference type="GO" id="GO:0005840">
    <property type="term" value="C:ribosome"/>
    <property type="evidence" value="ECO:0007669"/>
    <property type="project" value="UniProtKB-KW"/>
</dbReference>
<keyword evidence="3" id="KW-1185">Reference proteome</keyword>
<dbReference type="PANTHER" id="PTHR43617">
    <property type="entry name" value="L-AMINO ACID N-ACETYLTRANSFERASE"/>
    <property type="match status" value="1"/>
</dbReference>
<reference evidence="3" key="1">
    <citation type="submission" date="2016-10" db="EMBL/GenBank/DDBJ databases">
        <authorList>
            <person name="Varghese N."/>
            <person name="Submissions S."/>
        </authorList>
    </citation>
    <scope>NUCLEOTIDE SEQUENCE [LARGE SCALE GENOMIC DNA]</scope>
    <source>
        <strain evidence="3">CGMCC 1.10121</strain>
    </source>
</reference>
<dbReference type="PROSITE" id="PS51186">
    <property type="entry name" value="GNAT"/>
    <property type="match status" value="1"/>
</dbReference>
<accession>A0A1H8R199</accession>
<dbReference type="PANTHER" id="PTHR43617:SF38">
    <property type="entry name" value="N-ACETYLTRANSFERASE DOMAIN-CONTAINING PROTEIN"/>
    <property type="match status" value="1"/>
</dbReference>
<evidence type="ECO:0000313" key="2">
    <source>
        <dbReference type="EMBL" id="SEO60047.1"/>
    </source>
</evidence>
<evidence type="ECO:0000259" key="1">
    <source>
        <dbReference type="PROSITE" id="PS51186"/>
    </source>
</evidence>
<dbReference type="OrthoDB" id="125295at2157"/>
<protein>
    <submittedName>
        <fullName evidence="2">Ribosomal protein S18 acetylase RimI</fullName>
    </submittedName>
</protein>